<dbReference type="GO" id="GO:0022857">
    <property type="term" value="F:transmembrane transporter activity"/>
    <property type="evidence" value="ECO:0007669"/>
    <property type="project" value="InterPro"/>
</dbReference>
<keyword evidence="7" id="KW-1185">Reference proteome</keyword>
<accession>A0A397QDA4</accession>
<evidence type="ECO:0000256" key="1">
    <source>
        <dbReference type="ARBA" id="ARBA00004141"/>
    </source>
</evidence>
<dbReference type="AlphaFoldDB" id="A0A397QDA4"/>
<feature type="transmembrane region" description="Helical" evidence="5">
    <location>
        <begin position="99"/>
        <end position="121"/>
    </location>
</feature>
<feature type="transmembrane region" description="Helical" evidence="5">
    <location>
        <begin position="325"/>
        <end position="344"/>
    </location>
</feature>
<evidence type="ECO:0000256" key="3">
    <source>
        <dbReference type="ARBA" id="ARBA00022989"/>
    </source>
</evidence>
<dbReference type="EMBL" id="QXDF01000001">
    <property type="protein sequence ID" value="RIA56241.1"/>
    <property type="molecule type" value="Genomic_DNA"/>
</dbReference>
<dbReference type="GO" id="GO:0005886">
    <property type="term" value="C:plasma membrane"/>
    <property type="evidence" value="ECO:0007669"/>
    <property type="project" value="TreeGrafter"/>
</dbReference>
<proteinExistence type="predicted"/>
<dbReference type="Pfam" id="PF00939">
    <property type="entry name" value="Na_sulph_symp"/>
    <property type="match status" value="1"/>
</dbReference>
<feature type="transmembrane region" description="Helical" evidence="5">
    <location>
        <begin position="20"/>
        <end position="39"/>
    </location>
</feature>
<evidence type="ECO:0000256" key="4">
    <source>
        <dbReference type="ARBA" id="ARBA00023136"/>
    </source>
</evidence>
<keyword evidence="2 5" id="KW-0812">Transmembrane</keyword>
<feature type="transmembrane region" description="Helical" evidence="5">
    <location>
        <begin position="133"/>
        <end position="151"/>
    </location>
</feature>
<feature type="transmembrane region" description="Helical" evidence="5">
    <location>
        <begin position="403"/>
        <end position="425"/>
    </location>
</feature>
<name>A0A397QDA4_9HYPH</name>
<feature type="transmembrane region" description="Helical" evidence="5">
    <location>
        <begin position="181"/>
        <end position="206"/>
    </location>
</feature>
<feature type="transmembrane region" description="Helical" evidence="5">
    <location>
        <begin position="364"/>
        <end position="391"/>
    </location>
</feature>
<dbReference type="PANTHER" id="PTHR10283">
    <property type="entry name" value="SOLUTE CARRIER FAMILY 13 MEMBER"/>
    <property type="match status" value="1"/>
</dbReference>
<feature type="transmembrane region" description="Helical" evidence="5">
    <location>
        <begin position="226"/>
        <end position="250"/>
    </location>
</feature>
<dbReference type="PANTHER" id="PTHR10283:SF125">
    <property type="entry name" value="MG(2+)_CITRATE COMPLEX SECONDARY TRANSPORTER"/>
    <property type="match status" value="1"/>
</dbReference>
<gene>
    <name evidence="6" type="ORF">BXY53_1343</name>
</gene>
<protein>
    <submittedName>
        <fullName evidence="6">Di/tricarboxylate transporter</fullName>
    </submittedName>
</protein>
<feature type="transmembrane region" description="Helical" evidence="5">
    <location>
        <begin position="51"/>
        <end position="79"/>
    </location>
</feature>
<feature type="transmembrane region" description="Helical" evidence="5">
    <location>
        <begin position="445"/>
        <end position="465"/>
    </location>
</feature>
<evidence type="ECO:0000313" key="7">
    <source>
        <dbReference type="Proteomes" id="UP000266273"/>
    </source>
</evidence>
<organism evidence="6 7">
    <name type="scientific">Dichotomicrobium thermohalophilum</name>
    <dbReference type="NCBI Taxonomy" id="933063"/>
    <lineage>
        <taxon>Bacteria</taxon>
        <taxon>Pseudomonadati</taxon>
        <taxon>Pseudomonadota</taxon>
        <taxon>Alphaproteobacteria</taxon>
        <taxon>Hyphomicrobiales</taxon>
        <taxon>Hyphomicrobiaceae</taxon>
        <taxon>Dichotomicrobium</taxon>
    </lineage>
</organism>
<evidence type="ECO:0000313" key="6">
    <source>
        <dbReference type="EMBL" id="RIA56241.1"/>
    </source>
</evidence>
<sequence length="471" mass="49913">MRTPTAKGGFFASLRQIRGATLIAAAGAGLALYLLVLSLGDGTGADQLKTWALLVLAISLFATHVLPEHVTALTVFLLALLGDIAPADVVFSGFEVGALWLLFSGIIIGAAAQEAGLGAFIARRILSLWRMTYTRAVVLLIVIALVLGLIVPATIPRIILLMPVALGLAEAMGFEEGGKGYTGLALAAGLGTFLPTFAVVTANLPAVVHVGVIESVYGIKVSYAEFLIYQLPAVGILRAVVLMALLLLLFSQPGQPVTETSRERMTLRQFRLSIVLFGAIIFWATDVFHGIHPAWIAMAAAVVILWPSSRLISPTAFREKIDLAPVLYVASLLSIGAIMINNGLDAELGDFILGFVSFSPDSQLINLYLLTVLSQLVCLISTTPAAPILLVPIAGELGQASEIPLMGVLMAQLVGFSSALLPYQAPPLIVLLSLCKVRFRDVVKVIMLVALATLFLGVPVAYLWWGSLGLL</sequence>
<evidence type="ECO:0000256" key="2">
    <source>
        <dbReference type="ARBA" id="ARBA00022692"/>
    </source>
</evidence>
<dbReference type="RefSeq" id="WP_119061056.1">
    <property type="nucleotide sequence ID" value="NZ_QXDF01000001.1"/>
</dbReference>
<reference evidence="6 7" key="1">
    <citation type="submission" date="2018-08" db="EMBL/GenBank/DDBJ databases">
        <title>Genomic Encyclopedia of Archaeal and Bacterial Type Strains, Phase II (KMG-II): from individual species to whole genera.</title>
        <authorList>
            <person name="Goeker M."/>
        </authorList>
    </citation>
    <scope>NUCLEOTIDE SEQUENCE [LARGE SCALE GENOMIC DNA]</scope>
    <source>
        <strain evidence="6 7">DSM 5002</strain>
    </source>
</reference>
<keyword evidence="3 5" id="KW-1133">Transmembrane helix</keyword>
<evidence type="ECO:0000256" key="5">
    <source>
        <dbReference type="SAM" id="Phobius"/>
    </source>
</evidence>
<feature type="transmembrane region" description="Helical" evidence="5">
    <location>
        <begin position="270"/>
        <end position="288"/>
    </location>
</feature>
<dbReference type="InterPro" id="IPR001898">
    <property type="entry name" value="SLC13A/DASS"/>
</dbReference>
<dbReference type="Proteomes" id="UP000266273">
    <property type="component" value="Unassembled WGS sequence"/>
</dbReference>
<keyword evidence="4 5" id="KW-0472">Membrane</keyword>
<dbReference type="OrthoDB" id="5460483at2"/>
<comment type="caution">
    <text evidence="6">The sequence shown here is derived from an EMBL/GenBank/DDBJ whole genome shotgun (WGS) entry which is preliminary data.</text>
</comment>
<comment type="subcellular location">
    <subcellularLocation>
        <location evidence="1">Membrane</location>
        <topology evidence="1">Multi-pass membrane protein</topology>
    </subcellularLocation>
</comment>